<dbReference type="AlphaFoldDB" id="G0UBR8"/>
<protein>
    <submittedName>
        <fullName evidence="2">Uncharacterized protein</fullName>
    </submittedName>
</protein>
<gene>
    <name evidence="2" type="ORF">TVY486_1107500</name>
</gene>
<reference evidence="2" key="1">
    <citation type="journal article" date="2012" name="Proc. Natl. Acad. Sci. U.S.A.">
        <title>Antigenic diversity is generated by distinct evolutionary mechanisms in African trypanosome species.</title>
        <authorList>
            <person name="Jackson A.P."/>
            <person name="Berry A."/>
            <person name="Aslett M."/>
            <person name="Allison H.C."/>
            <person name="Burton P."/>
            <person name="Vavrova-Anderson J."/>
            <person name="Brown R."/>
            <person name="Browne H."/>
            <person name="Corton N."/>
            <person name="Hauser H."/>
            <person name="Gamble J."/>
            <person name="Gilderthorp R."/>
            <person name="Marcello L."/>
            <person name="McQuillan J."/>
            <person name="Otto T.D."/>
            <person name="Quail M.A."/>
            <person name="Sanders M.J."/>
            <person name="van Tonder A."/>
            <person name="Ginger M.L."/>
            <person name="Field M.C."/>
            <person name="Barry J.D."/>
            <person name="Hertz-Fowler C."/>
            <person name="Berriman M."/>
        </authorList>
    </citation>
    <scope>NUCLEOTIDE SEQUENCE</scope>
    <source>
        <strain evidence="2">Y486</strain>
    </source>
</reference>
<keyword evidence="1" id="KW-0472">Membrane</keyword>
<keyword evidence="1" id="KW-0812">Transmembrane</keyword>
<feature type="transmembrane region" description="Helical" evidence="1">
    <location>
        <begin position="20"/>
        <end position="45"/>
    </location>
</feature>
<name>G0UBR8_TRYVY</name>
<organism evidence="2">
    <name type="scientific">Trypanosoma vivax (strain Y486)</name>
    <dbReference type="NCBI Taxonomy" id="1055687"/>
    <lineage>
        <taxon>Eukaryota</taxon>
        <taxon>Discoba</taxon>
        <taxon>Euglenozoa</taxon>
        <taxon>Kinetoplastea</taxon>
        <taxon>Metakinetoplastina</taxon>
        <taxon>Trypanosomatida</taxon>
        <taxon>Trypanosomatidae</taxon>
        <taxon>Trypanosoma</taxon>
        <taxon>Duttonella</taxon>
    </lineage>
</organism>
<accession>G0UBR8</accession>
<evidence type="ECO:0000256" key="1">
    <source>
        <dbReference type="SAM" id="Phobius"/>
    </source>
</evidence>
<proteinExistence type="predicted"/>
<evidence type="ECO:0000313" key="2">
    <source>
        <dbReference type="EMBL" id="CCC53266.1"/>
    </source>
</evidence>
<sequence length="119" mass="13533">MWERRGSERFSSSFSPSPSFLSSLYVISLYSLTSFLHVSLIAHSMSLLSNIYSYTLHWSNFTVLGTAQLPPSSSSSFFIRVYVYVRRFICMYIGVAYLWLEDLLLFPSPFSPGAFGTLV</sequence>
<dbReference type="VEuPathDB" id="TriTrypDB:TvY486_1107500"/>
<dbReference type="EMBL" id="HE573027">
    <property type="protein sequence ID" value="CCC53266.1"/>
    <property type="molecule type" value="Genomic_DNA"/>
</dbReference>
<keyword evidence="1" id="KW-1133">Transmembrane helix</keyword>
<feature type="transmembrane region" description="Helical" evidence="1">
    <location>
        <begin position="81"/>
        <end position="100"/>
    </location>
</feature>